<keyword evidence="2" id="KW-1185">Reference proteome</keyword>
<dbReference type="AlphaFoldDB" id="A0A5B0MKT2"/>
<organism evidence="1 2">
    <name type="scientific">Puccinia graminis f. sp. tritici</name>
    <dbReference type="NCBI Taxonomy" id="56615"/>
    <lineage>
        <taxon>Eukaryota</taxon>
        <taxon>Fungi</taxon>
        <taxon>Dikarya</taxon>
        <taxon>Basidiomycota</taxon>
        <taxon>Pucciniomycotina</taxon>
        <taxon>Pucciniomycetes</taxon>
        <taxon>Pucciniales</taxon>
        <taxon>Pucciniaceae</taxon>
        <taxon>Puccinia</taxon>
    </lineage>
</organism>
<dbReference type="EMBL" id="VSWC01000144">
    <property type="protein sequence ID" value="KAA1077331.1"/>
    <property type="molecule type" value="Genomic_DNA"/>
</dbReference>
<name>A0A5B0MKT2_PUCGR</name>
<proteinExistence type="predicted"/>
<sequence length="106" mass="11791">MGLAQFRICSPNALFCTNDPLNLERRYTPSWPKSNLLPLRSVGSPDSFLYVNLKKMNDYVLTCIDLIGWPPALQRTHFSLVSVIVIVSSFGCAPSCLHMCIRATTG</sequence>
<protein>
    <submittedName>
        <fullName evidence="1">Uncharacterized protein</fullName>
    </submittedName>
</protein>
<accession>A0A5B0MKT2</accession>
<gene>
    <name evidence="1" type="ORF">PGT21_003363</name>
</gene>
<evidence type="ECO:0000313" key="2">
    <source>
        <dbReference type="Proteomes" id="UP000324748"/>
    </source>
</evidence>
<comment type="caution">
    <text evidence="1">The sequence shown here is derived from an EMBL/GenBank/DDBJ whole genome shotgun (WGS) entry which is preliminary data.</text>
</comment>
<evidence type="ECO:0000313" key="1">
    <source>
        <dbReference type="EMBL" id="KAA1077331.1"/>
    </source>
</evidence>
<dbReference type="Proteomes" id="UP000324748">
    <property type="component" value="Unassembled WGS sequence"/>
</dbReference>
<reference evidence="1 2" key="1">
    <citation type="submission" date="2019-05" db="EMBL/GenBank/DDBJ databases">
        <title>Emergence of the Ug99 lineage of the wheat stem rust pathogen through somatic hybridization.</title>
        <authorList>
            <person name="Li F."/>
            <person name="Upadhyaya N.M."/>
            <person name="Sperschneider J."/>
            <person name="Matny O."/>
            <person name="Nguyen-Phuc H."/>
            <person name="Mago R."/>
            <person name="Raley C."/>
            <person name="Miller M.E."/>
            <person name="Silverstein K.A.T."/>
            <person name="Henningsen E."/>
            <person name="Hirsch C.D."/>
            <person name="Visser B."/>
            <person name="Pretorius Z.A."/>
            <person name="Steffenson B.J."/>
            <person name="Schwessinger B."/>
            <person name="Dodds P.N."/>
            <person name="Figueroa M."/>
        </authorList>
    </citation>
    <scope>NUCLEOTIDE SEQUENCE [LARGE SCALE GENOMIC DNA]</scope>
    <source>
        <strain evidence="1">21-0</strain>
    </source>
</reference>